<dbReference type="EC" id="1.-.-.-" evidence="2"/>
<dbReference type="PANTHER" id="PTHR30543:SF21">
    <property type="entry name" value="NAD(P)H-DEPENDENT FMN REDUCTASE LOT6"/>
    <property type="match status" value="1"/>
</dbReference>
<dbReference type="Gene3D" id="3.40.50.360">
    <property type="match status" value="1"/>
</dbReference>
<organism evidence="2 3">
    <name type="scientific">Adhaeribacter terreus</name>
    <dbReference type="NCBI Taxonomy" id="529703"/>
    <lineage>
        <taxon>Bacteria</taxon>
        <taxon>Pseudomonadati</taxon>
        <taxon>Bacteroidota</taxon>
        <taxon>Cytophagia</taxon>
        <taxon>Cytophagales</taxon>
        <taxon>Hymenobacteraceae</taxon>
        <taxon>Adhaeribacter</taxon>
    </lineage>
</organism>
<keyword evidence="3" id="KW-1185">Reference proteome</keyword>
<comment type="caution">
    <text evidence="2">The sequence shown here is derived from an EMBL/GenBank/DDBJ whole genome shotgun (WGS) entry which is preliminary data.</text>
</comment>
<dbReference type="RefSeq" id="WP_378016619.1">
    <property type="nucleotide sequence ID" value="NZ_JBHSKT010000003.1"/>
</dbReference>
<dbReference type="SUPFAM" id="SSF52218">
    <property type="entry name" value="Flavoproteins"/>
    <property type="match status" value="1"/>
</dbReference>
<name>A0ABW0E7C4_9BACT</name>
<proteinExistence type="predicted"/>
<dbReference type="PANTHER" id="PTHR30543">
    <property type="entry name" value="CHROMATE REDUCTASE"/>
    <property type="match status" value="1"/>
</dbReference>
<evidence type="ECO:0000259" key="1">
    <source>
        <dbReference type="Pfam" id="PF03358"/>
    </source>
</evidence>
<dbReference type="InterPro" id="IPR050712">
    <property type="entry name" value="NAD(P)H-dep_reductase"/>
</dbReference>
<sequence>MEEQQMPDGQGQTSFLVFSASLRADSLNTKLARLAAQVLEKNGSKVDFAYMNAFDCPSFNQDLEVDDFHPEGAEAFRKRVLATDAFIIASPEYNASMPGVLKNMIDWVSRFRPQPFHQHHALLMSASPSMVGGNRGLWSLRIPLEHLGTRVYPDMFSLATAHEAFDAQGNLKDEKLAKRFEDNLVAFRNQVEASKHYPCIKKAWVEFLGEKTNRETERVEES</sequence>
<protein>
    <submittedName>
        <fullName evidence="2">NADPH-dependent FMN reductase</fullName>
        <ecNumber evidence="2">1.-.-.-</ecNumber>
    </submittedName>
</protein>
<evidence type="ECO:0000313" key="3">
    <source>
        <dbReference type="Proteomes" id="UP001596161"/>
    </source>
</evidence>
<dbReference type="Proteomes" id="UP001596161">
    <property type="component" value="Unassembled WGS sequence"/>
</dbReference>
<feature type="domain" description="NADPH-dependent FMN reductase-like" evidence="1">
    <location>
        <begin position="15"/>
        <end position="162"/>
    </location>
</feature>
<accession>A0ABW0E7C4</accession>
<dbReference type="GO" id="GO:0016491">
    <property type="term" value="F:oxidoreductase activity"/>
    <property type="evidence" value="ECO:0007669"/>
    <property type="project" value="UniProtKB-KW"/>
</dbReference>
<reference evidence="3" key="1">
    <citation type="journal article" date="2019" name="Int. J. Syst. Evol. Microbiol.">
        <title>The Global Catalogue of Microorganisms (GCM) 10K type strain sequencing project: providing services to taxonomists for standard genome sequencing and annotation.</title>
        <authorList>
            <consortium name="The Broad Institute Genomics Platform"/>
            <consortium name="The Broad Institute Genome Sequencing Center for Infectious Disease"/>
            <person name="Wu L."/>
            <person name="Ma J."/>
        </authorList>
    </citation>
    <scope>NUCLEOTIDE SEQUENCE [LARGE SCALE GENOMIC DNA]</scope>
    <source>
        <strain evidence="3">KACC 12602</strain>
    </source>
</reference>
<keyword evidence="2" id="KW-0560">Oxidoreductase</keyword>
<dbReference type="InterPro" id="IPR005025">
    <property type="entry name" value="FMN_Rdtase-like_dom"/>
</dbReference>
<dbReference type="EMBL" id="JBHSKT010000003">
    <property type="protein sequence ID" value="MFC5270248.1"/>
    <property type="molecule type" value="Genomic_DNA"/>
</dbReference>
<dbReference type="InterPro" id="IPR029039">
    <property type="entry name" value="Flavoprotein-like_sf"/>
</dbReference>
<evidence type="ECO:0000313" key="2">
    <source>
        <dbReference type="EMBL" id="MFC5270248.1"/>
    </source>
</evidence>
<dbReference type="Pfam" id="PF03358">
    <property type="entry name" value="FMN_red"/>
    <property type="match status" value="1"/>
</dbReference>
<gene>
    <name evidence="2" type="ORF">ACFPIB_06485</name>
</gene>